<keyword evidence="3" id="KW-1185">Reference proteome</keyword>
<evidence type="ECO:0000259" key="1">
    <source>
        <dbReference type="Pfam" id="PF00656"/>
    </source>
</evidence>
<sequence length="358" mass="39841">MTSDALDTDLIQTMIRRAIEQHCRTYALYLPISFSWEADATNAERDVKSFQDILKALGLPKAEELRLRSKHSSPGQIVAKKVHELVTRGFETAGRTLILIHYAGHGMQGIQGHLNFASSHGRAFRVDTALLGPVMNLTSSEPVDVVFIFDSCYSHLATRDATMGGRIVEVLAATNQQNPTTYGPGQYSSFTGKLANEILARKRRGDESIEFAELIEHLRLTSPLGKPIHSTVIGCNSVRLWFPGKEGFDSTRTETPPSLYAVFSLRISRSLRQEEIDDFVVWLRKIPRRFGLSLDAVYETESQTLIFRGAYSFFSKLVGTSCVKLIAETTHPYPLQRIGLSRLKENVPPAEVGGKSVV</sequence>
<dbReference type="EMBL" id="MSFO01000006">
    <property type="protein sequence ID" value="PLB46686.1"/>
    <property type="molecule type" value="Genomic_DNA"/>
</dbReference>
<reference evidence="2 3" key="1">
    <citation type="submission" date="2016-12" db="EMBL/GenBank/DDBJ databases">
        <title>The genomes of Aspergillus section Nigri reveals drivers in fungal speciation.</title>
        <authorList>
            <consortium name="DOE Joint Genome Institute"/>
            <person name="Vesth T.C."/>
            <person name="Nybo J."/>
            <person name="Theobald S."/>
            <person name="Brandl J."/>
            <person name="Frisvad J.C."/>
            <person name="Nielsen K.F."/>
            <person name="Lyhne E.K."/>
            <person name="Kogle M.E."/>
            <person name="Kuo A."/>
            <person name="Riley R."/>
            <person name="Clum A."/>
            <person name="Nolan M."/>
            <person name="Lipzen A."/>
            <person name="Salamov A."/>
            <person name="Henrissat B."/>
            <person name="Wiebenga A."/>
            <person name="De Vries R.P."/>
            <person name="Grigoriev I.V."/>
            <person name="Mortensen U.H."/>
            <person name="Andersen M.R."/>
            <person name="Baker S.E."/>
        </authorList>
    </citation>
    <scope>NUCLEOTIDE SEQUENCE [LARGE SCALE GENOMIC DNA]</scope>
    <source>
        <strain evidence="2 3">IBT 23096</strain>
    </source>
</reference>
<dbReference type="GeneID" id="36550551"/>
<feature type="domain" description="Peptidase C14 caspase" evidence="1">
    <location>
        <begin position="37"/>
        <end position="198"/>
    </location>
</feature>
<evidence type="ECO:0000313" key="2">
    <source>
        <dbReference type="EMBL" id="PLB46686.1"/>
    </source>
</evidence>
<organism evidence="2 3">
    <name type="scientific">Aspergillus steynii IBT 23096</name>
    <dbReference type="NCBI Taxonomy" id="1392250"/>
    <lineage>
        <taxon>Eukaryota</taxon>
        <taxon>Fungi</taxon>
        <taxon>Dikarya</taxon>
        <taxon>Ascomycota</taxon>
        <taxon>Pezizomycotina</taxon>
        <taxon>Eurotiomycetes</taxon>
        <taxon>Eurotiomycetidae</taxon>
        <taxon>Eurotiales</taxon>
        <taxon>Aspergillaceae</taxon>
        <taxon>Aspergillus</taxon>
        <taxon>Aspergillus subgen. Circumdati</taxon>
    </lineage>
</organism>
<dbReference type="Proteomes" id="UP000234275">
    <property type="component" value="Unassembled WGS sequence"/>
</dbReference>
<gene>
    <name evidence="2" type="ORF">P170DRAFT_219342</name>
</gene>
<proteinExistence type="predicted"/>
<name>A0A2I2G1F0_9EURO</name>
<protein>
    <recommendedName>
        <fullName evidence="1">Peptidase C14 caspase domain-containing protein</fullName>
    </recommendedName>
</protein>
<dbReference type="InterPro" id="IPR011600">
    <property type="entry name" value="Pept_C14_caspase"/>
</dbReference>
<dbReference type="Gene3D" id="3.40.50.1460">
    <property type="match status" value="1"/>
</dbReference>
<dbReference type="VEuPathDB" id="FungiDB:P170DRAFT_219342"/>
<dbReference type="OrthoDB" id="4760831at2759"/>
<dbReference type="GO" id="GO:0006508">
    <property type="term" value="P:proteolysis"/>
    <property type="evidence" value="ECO:0007669"/>
    <property type="project" value="InterPro"/>
</dbReference>
<accession>A0A2I2G1F0</accession>
<dbReference type="GO" id="GO:0004197">
    <property type="term" value="F:cysteine-type endopeptidase activity"/>
    <property type="evidence" value="ECO:0007669"/>
    <property type="project" value="InterPro"/>
</dbReference>
<dbReference type="RefSeq" id="XP_024701988.1">
    <property type="nucleotide sequence ID" value="XM_024842852.1"/>
</dbReference>
<dbReference type="AlphaFoldDB" id="A0A2I2G1F0"/>
<dbReference type="Pfam" id="PF00656">
    <property type="entry name" value="Peptidase_C14"/>
    <property type="match status" value="1"/>
</dbReference>
<comment type="caution">
    <text evidence="2">The sequence shown here is derived from an EMBL/GenBank/DDBJ whole genome shotgun (WGS) entry which is preliminary data.</text>
</comment>
<evidence type="ECO:0000313" key="3">
    <source>
        <dbReference type="Proteomes" id="UP000234275"/>
    </source>
</evidence>